<dbReference type="Gene3D" id="3.90.640.10">
    <property type="entry name" value="Actin, Chain A, domain 4"/>
    <property type="match status" value="1"/>
</dbReference>
<dbReference type="AlphaFoldDB" id="A0A1I8H8Z4"/>
<dbReference type="WBParaSite" id="maker-uti_cns_0004988-snap-gene-0.5-mRNA-1">
    <property type="protein sequence ID" value="maker-uti_cns_0004988-snap-gene-0.5-mRNA-1"/>
    <property type="gene ID" value="maker-uti_cns_0004988-snap-gene-0.5"/>
</dbReference>
<protein>
    <submittedName>
        <fullName evidence="4">Actin-related protein 10</fullName>
    </submittedName>
</protein>
<name>A0A1I8H8Z4_9PLAT</name>
<dbReference type="CDD" id="cd10207">
    <property type="entry name" value="ASKHA_NBD_Arp10"/>
    <property type="match status" value="1"/>
</dbReference>
<evidence type="ECO:0000313" key="3">
    <source>
        <dbReference type="Proteomes" id="UP000095280"/>
    </source>
</evidence>
<evidence type="ECO:0000313" key="4">
    <source>
        <dbReference type="WBParaSite" id="maker-uti_cns_0004988-snap-gene-0.5-mRNA-1"/>
    </source>
</evidence>
<evidence type="ECO:0000256" key="2">
    <source>
        <dbReference type="RuleBase" id="RU000487"/>
    </source>
</evidence>
<dbReference type="PANTHER" id="PTHR11937">
    <property type="entry name" value="ACTIN"/>
    <property type="match status" value="1"/>
</dbReference>
<comment type="function">
    <text evidence="1">Actins are highly conserved proteins that are involved in various types of cell motility and are ubiquitously expressed in all eukaryotic cells.</text>
</comment>
<comment type="similarity">
    <text evidence="2">Belongs to the actin family.</text>
</comment>
<dbReference type="InterPro" id="IPR004000">
    <property type="entry name" value="Actin"/>
</dbReference>
<evidence type="ECO:0000256" key="1">
    <source>
        <dbReference type="ARBA" id="ARBA00003520"/>
    </source>
</evidence>
<organism evidence="3 4">
    <name type="scientific">Macrostomum lignano</name>
    <dbReference type="NCBI Taxonomy" id="282301"/>
    <lineage>
        <taxon>Eukaryota</taxon>
        <taxon>Metazoa</taxon>
        <taxon>Spiralia</taxon>
        <taxon>Lophotrochozoa</taxon>
        <taxon>Platyhelminthes</taxon>
        <taxon>Rhabditophora</taxon>
        <taxon>Macrostomorpha</taxon>
        <taxon>Macrostomida</taxon>
        <taxon>Macrostomidae</taxon>
        <taxon>Macrostomum</taxon>
    </lineage>
</organism>
<dbReference type="SMART" id="SM00268">
    <property type="entry name" value="ACTIN"/>
    <property type="match status" value="1"/>
</dbReference>
<sequence>MSAPILDPKAPLLDINYSTEKPCIVVELGHSLTKCGIAGEFAPRWISPSVAVKTRVGEAPLQSIGVPRNVWDYKDKDDLRALLVDFFHSIYFKYLLVNPKERPVLLVESVLCPTLIRDTVADVLFHHFEAPSLLFAPAHLLSLLPLGTQTGLVLDCGYKEALVVPVFHGVSVLKAWQAAPLGAEAIHLNLQRLLGSEAALDGGEKLEKTPNWQRLVPESLCEDIKVRACFVTRRARAAAYAAAAAAAASSEDTPSASSDPEPRPVDFELPLDGGRRLLSVPGRVRELACEALFEPDSDGVSLPALLLDSLLMCPVDLRAPLASNILVIGGTAMLPGFNSRLREELTALLEQPRYRQLAGLAPFKFHSPPGKANFIAWLGGAIMGALEVMGVRALTREQYRLSGDRMPDWPEFFHGSLSSQEEAAKGLERR</sequence>
<dbReference type="InterPro" id="IPR043129">
    <property type="entry name" value="ATPase_NBD"/>
</dbReference>
<dbReference type="Pfam" id="PF00022">
    <property type="entry name" value="Actin"/>
    <property type="match status" value="1"/>
</dbReference>
<dbReference type="SUPFAM" id="SSF53067">
    <property type="entry name" value="Actin-like ATPase domain"/>
    <property type="match status" value="2"/>
</dbReference>
<keyword evidence="3" id="KW-1185">Reference proteome</keyword>
<dbReference type="Gene3D" id="3.30.420.40">
    <property type="match status" value="2"/>
</dbReference>
<accession>A0A1I8H8Z4</accession>
<dbReference type="Proteomes" id="UP000095280">
    <property type="component" value="Unplaced"/>
</dbReference>
<reference evidence="4" key="1">
    <citation type="submission" date="2016-11" db="UniProtKB">
        <authorList>
            <consortium name="WormBaseParasite"/>
        </authorList>
    </citation>
    <scope>IDENTIFICATION</scope>
</reference>
<proteinExistence type="inferred from homology"/>